<evidence type="ECO:0000313" key="9">
    <source>
        <dbReference type="Proteomes" id="UP000050471"/>
    </source>
</evidence>
<dbReference type="Gene3D" id="1.20.1250.20">
    <property type="entry name" value="MFS general substrate transporter like domains"/>
    <property type="match status" value="1"/>
</dbReference>
<comment type="subcellular location">
    <subcellularLocation>
        <location evidence="1">Cell membrane</location>
        <topology evidence="1">Multi-pass membrane protein</topology>
    </subcellularLocation>
</comment>
<feature type="transmembrane region" description="Helical" evidence="6">
    <location>
        <begin position="148"/>
        <end position="172"/>
    </location>
</feature>
<dbReference type="EMBL" id="LKBA01000026">
    <property type="protein sequence ID" value="KPN61548.1"/>
    <property type="molecule type" value="Genomic_DNA"/>
</dbReference>
<keyword evidence="8" id="KW-0614">Plasmid</keyword>
<name>A0A0P7HY65_9RHOB</name>
<dbReference type="SUPFAM" id="SSF103473">
    <property type="entry name" value="MFS general substrate transporter"/>
    <property type="match status" value="1"/>
</dbReference>
<evidence type="ECO:0000259" key="7">
    <source>
        <dbReference type="PROSITE" id="PS50850"/>
    </source>
</evidence>
<keyword evidence="3 6" id="KW-0812">Transmembrane</keyword>
<dbReference type="CDD" id="cd17324">
    <property type="entry name" value="MFS_NepI_like"/>
    <property type="match status" value="1"/>
</dbReference>
<feature type="transmembrane region" description="Helical" evidence="6">
    <location>
        <begin position="90"/>
        <end position="109"/>
    </location>
</feature>
<evidence type="ECO:0000256" key="5">
    <source>
        <dbReference type="ARBA" id="ARBA00023136"/>
    </source>
</evidence>
<feature type="transmembrane region" description="Helical" evidence="6">
    <location>
        <begin position="288"/>
        <end position="310"/>
    </location>
</feature>
<evidence type="ECO:0000313" key="8">
    <source>
        <dbReference type="EMBL" id="KPN61548.1"/>
    </source>
</evidence>
<feature type="transmembrane region" description="Helical" evidence="6">
    <location>
        <begin position="255"/>
        <end position="276"/>
    </location>
</feature>
<keyword evidence="9" id="KW-1185">Reference proteome</keyword>
<dbReference type="Pfam" id="PF07690">
    <property type="entry name" value="MFS_1"/>
    <property type="match status" value="1"/>
</dbReference>
<comment type="caution">
    <text evidence="8">The sequence shown here is derived from an EMBL/GenBank/DDBJ whole genome shotgun (WGS) entry which is preliminary data.</text>
</comment>
<accession>A0A0P7HY65</accession>
<evidence type="ECO:0000256" key="4">
    <source>
        <dbReference type="ARBA" id="ARBA00022989"/>
    </source>
</evidence>
<feature type="transmembrane region" description="Helical" evidence="6">
    <location>
        <begin position="115"/>
        <end position="136"/>
    </location>
</feature>
<dbReference type="PROSITE" id="PS50850">
    <property type="entry name" value="MFS"/>
    <property type="match status" value="1"/>
</dbReference>
<feature type="transmembrane region" description="Helical" evidence="6">
    <location>
        <begin position="377"/>
        <end position="396"/>
    </location>
</feature>
<proteinExistence type="predicted"/>
<dbReference type="InterPro" id="IPR036259">
    <property type="entry name" value="MFS_trans_sf"/>
</dbReference>
<feature type="domain" description="Major facilitator superfamily (MFS) profile" evidence="7">
    <location>
        <begin position="24"/>
        <end position="404"/>
    </location>
</feature>
<dbReference type="PANTHER" id="PTHR43124:SF3">
    <property type="entry name" value="CHLORAMPHENICOL EFFLUX PUMP RV0191"/>
    <property type="match status" value="1"/>
</dbReference>
<feature type="transmembrane region" description="Helical" evidence="6">
    <location>
        <begin position="53"/>
        <end position="78"/>
    </location>
</feature>
<dbReference type="InterPro" id="IPR050189">
    <property type="entry name" value="MFS_Efflux_Transporters"/>
</dbReference>
<protein>
    <recommendedName>
        <fullName evidence="7">Major facilitator superfamily (MFS) profile domain-containing protein</fullName>
    </recommendedName>
</protein>
<dbReference type="AlphaFoldDB" id="A0A0P7HY65"/>
<keyword evidence="2" id="KW-1003">Cell membrane</keyword>
<geneLocation type="plasmid" evidence="8">
    <name>unnamed</name>
</geneLocation>
<feature type="transmembrane region" description="Helical" evidence="6">
    <location>
        <begin position="25"/>
        <end position="47"/>
    </location>
</feature>
<gene>
    <name evidence="8" type="ORF">AKJ29_18365</name>
</gene>
<dbReference type="RefSeq" id="WP_055187150.1">
    <property type="nucleotide sequence ID" value="NZ_CM003503.1"/>
</dbReference>
<evidence type="ECO:0000256" key="3">
    <source>
        <dbReference type="ARBA" id="ARBA00022692"/>
    </source>
</evidence>
<keyword evidence="4 6" id="KW-1133">Transmembrane helix</keyword>
<dbReference type="GO" id="GO:0022857">
    <property type="term" value="F:transmembrane transporter activity"/>
    <property type="evidence" value="ECO:0007669"/>
    <property type="project" value="InterPro"/>
</dbReference>
<dbReference type="GO" id="GO:0005886">
    <property type="term" value="C:plasma membrane"/>
    <property type="evidence" value="ECO:0007669"/>
    <property type="project" value="UniProtKB-SubCell"/>
</dbReference>
<organism evidence="8 9">
    <name type="scientific">Aliiroseovarius crassostreae</name>
    <dbReference type="NCBI Taxonomy" id="154981"/>
    <lineage>
        <taxon>Bacteria</taxon>
        <taxon>Pseudomonadati</taxon>
        <taxon>Pseudomonadota</taxon>
        <taxon>Alphaproteobacteria</taxon>
        <taxon>Rhodobacterales</taxon>
        <taxon>Paracoccaceae</taxon>
        <taxon>Aliiroseovarius</taxon>
    </lineage>
</organism>
<feature type="transmembrane region" description="Helical" evidence="6">
    <location>
        <begin position="316"/>
        <end position="335"/>
    </location>
</feature>
<feature type="transmembrane region" description="Helical" evidence="6">
    <location>
        <begin position="347"/>
        <end position="365"/>
    </location>
</feature>
<feature type="transmembrane region" description="Helical" evidence="6">
    <location>
        <begin position="178"/>
        <end position="198"/>
    </location>
</feature>
<dbReference type="InterPro" id="IPR011701">
    <property type="entry name" value="MFS"/>
</dbReference>
<keyword evidence="5 6" id="KW-0472">Membrane</keyword>
<evidence type="ECO:0000256" key="2">
    <source>
        <dbReference type="ARBA" id="ARBA00022475"/>
    </source>
</evidence>
<dbReference type="Proteomes" id="UP000050471">
    <property type="component" value="Plasmid unnamed"/>
</dbReference>
<reference evidence="8 9" key="1">
    <citation type="submission" date="2015-09" db="EMBL/GenBank/DDBJ databases">
        <title>Draft genome sequence of Aliiroseovarius crassostreae CV919-312TSm, the causative agent of Roseovarius Oyster Disease (formerly Juvenile Oyster Disease).</title>
        <authorList>
            <person name="Kessner L."/>
            <person name="Spinard E."/>
            <person name="Nelson D."/>
        </authorList>
    </citation>
    <scope>NUCLEOTIDE SEQUENCE [LARGE SCALE GENOMIC DNA]</scope>
    <source>
        <strain evidence="8 9">CV919-312</strain>
        <plasmid evidence="9">Plasmid unnamed</plasmid>
    </source>
</reference>
<evidence type="ECO:0000256" key="1">
    <source>
        <dbReference type="ARBA" id="ARBA00004651"/>
    </source>
</evidence>
<dbReference type="PANTHER" id="PTHR43124">
    <property type="entry name" value="PURINE EFFLUX PUMP PBUE"/>
    <property type="match status" value="1"/>
</dbReference>
<dbReference type="InterPro" id="IPR020846">
    <property type="entry name" value="MFS_dom"/>
</dbReference>
<sequence>MTDQTGTPSDLVAHPQERSVADAPVFTLALTAFAAGLSEFIVIGLIGQITQNYGVGLAAGGWLVAAYALGIAIGAPLLTFASLAQPARRLAVWMCAGFALFSLGCAFAPTFGSLIAFRALCGVLHGAYFTVATASLPSLFNEKRMPMALALMFSGLTVAMVLGVPLGMLLAAQIGWQAPFLVIALCAGIGAGLIPLVLPKDFGTAQTPTLPVLRDAVFRRDLLRPYGFTIFAFGGGFVFFTYAEPWMTTTAGLSPTMAGLVLGLVGLGALVGNVIGGALPQTFGKRNALLLVVLVQLAGLGGASFGLGAVAAAVALAVWSVGAFATAPMVHGWAISTAQGSNPRMAAALNVTAFNAGLSLSAMIGRTVMAQGGLEGLAPAAFLVVALALPIALSLPTDTASPRQTRAKQS</sequence>
<evidence type="ECO:0000256" key="6">
    <source>
        <dbReference type="SAM" id="Phobius"/>
    </source>
</evidence>
<feature type="transmembrane region" description="Helical" evidence="6">
    <location>
        <begin position="223"/>
        <end position="243"/>
    </location>
</feature>